<reference evidence="2 3" key="1">
    <citation type="submission" date="2019-06" db="EMBL/GenBank/DDBJ databases">
        <title>Sequencing the genomes of 1000 actinobacteria strains.</title>
        <authorList>
            <person name="Klenk H.-P."/>
        </authorList>
    </citation>
    <scope>NUCLEOTIDE SEQUENCE [LARGE SCALE GENOMIC DNA]</scope>
    <source>
        <strain evidence="2 3">DSM 18607</strain>
    </source>
</reference>
<dbReference type="RefSeq" id="WP_170185568.1">
    <property type="nucleotide sequence ID" value="NZ_BAAAPR010000013.1"/>
</dbReference>
<dbReference type="PANTHER" id="PTHR35333:SF3">
    <property type="entry name" value="BETA-LACTAMASE-TYPE TRANSPEPTIDASE FOLD CONTAINING PROTEIN"/>
    <property type="match status" value="1"/>
</dbReference>
<dbReference type="GO" id="GO:0030655">
    <property type="term" value="P:beta-lactam antibiotic catabolic process"/>
    <property type="evidence" value="ECO:0007669"/>
    <property type="project" value="InterPro"/>
</dbReference>
<dbReference type="GO" id="GO:0008800">
    <property type="term" value="F:beta-lactamase activity"/>
    <property type="evidence" value="ECO:0007669"/>
    <property type="project" value="InterPro"/>
</dbReference>
<dbReference type="Gene3D" id="3.40.710.10">
    <property type="entry name" value="DD-peptidase/beta-lactamase superfamily"/>
    <property type="match status" value="1"/>
</dbReference>
<dbReference type="Proteomes" id="UP000317893">
    <property type="component" value="Unassembled WGS sequence"/>
</dbReference>
<protein>
    <submittedName>
        <fullName evidence="2">Beta-lactamase class A</fullName>
    </submittedName>
</protein>
<organism evidence="2 3">
    <name type="scientific">Lapillicoccus jejuensis</name>
    <dbReference type="NCBI Taxonomy" id="402171"/>
    <lineage>
        <taxon>Bacteria</taxon>
        <taxon>Bacillati</taxon>
        <taxon>Actinomycetota</taxon>
        <taxon>Actinomycetes</taxon>
        <taxon>Micrococcales</taxon>
        <taxon>Intrasporangiaceae</taxon>
        <taxon>Lapillicoccus</taxon>
    </lineage>
</organism>
<evidence type="ECO:0000313" key="3">
    <source>
        <dbReference type="Proteomes" id="UP000317893"/>
    </source>
</evidence>
<dbReference type="SUPFAM" id="SSF56601">
    <property type="entry name" value="beta-lactamase/transpeptidase-like"/>
    <property type="match status" value="1"/>
</dbReference>
<proteinExistence type="predicted"/>
<dbReference type="InterPro" id="IPR012338">
    <property type="entry name" value="Beta-lactam/transpept-like"/>
</dbReference>
<dbReference type="PANTHER" id="PTHR35333">
    <property type="entry name" value="BETA-LACTAMASE"/>
    <property type="match status" value="1"/>
</dbReference>
<dbReference type="AlphaFoldDB" id="A0A542DYA0"/>
<comment type="caution">
    <text evidence="2">The sequence shown here is derived from an EMBL/GenBank/DDBJ whole genome shotgun (WGS) entry which is preliminary data.</text>
</comment>
<keyword evidence="3" id="KW-1185">Reference proteome</keyword>
<dbReference type="InterPro" id="IPR045155">
    <property type="entry name" value="Beta-lactam_cat"/>
</dbReference>
<evidence type="ECO:0000259" key="1">
    <source>
        <dbReference type="Pfam" id="PF13354"/>
    </source>
</evidence>
<dbReference type="GO" id="GO:0046677">
    <property type="term" value="P:response to antibiotic"/>
    <property type="evidence" value="ECO:0007669"/>
    <property type="project" value="InterPro"/>
</dbReference>
<gene>
    <name evidence="2" type="ORF">FB458_0975</name>
</gene>
<dbReference type="InterPro" id="IPR000871">
    <property type="entry name" value="Beta-lactam_class-A"/>
</dbReference>
<evidence type="ECO:0000313" key="2">
    <source>
        <dbReference type="EMBL" id="TQJ07904.1"/>
    </source>
</evidence>
<dbReference type="Pfam" id="PF13354">
    <property type="entry name" value="Beta-lactamase2"/>
    <property type="match status" value="1"/>
</dbReference>
<dbReference type="EMBL" id="VFMN01000001">
    <property type="protein sequence ID" value="TQJ07904.1"/>
    <property type="molecule type" value="Genomic_DNA"/>
</dbReference>
<sequence length="261" mass="27436">MRAAPRLPEDGSLRWSALVVGAGGEVLLSHEPGRVLRTASVGKLLLLLEVDRRAEEGSLEPDRPVPRPVDGVRDSGLWHAMAATTLSVGDLAVLVGSVSDNLATNALLRLVGLGAVDRVRAGLGLVDTALHDEVRGARAPDDPRTLSTGRADELVTLVRTAVARPRVRAWLEGGTDLSMVAGAFGLDPLAHREDDGAPYRLAHKTGTDDGVRADVGVVARPGRGGETYAVVANWAPADGDRTDEVLTAMHAVGTWLRSSLP</sequence>
<feature type="domain" description="Beta-lactamase class A catalytic" evidence="1">
    <location>
        <begin position="25"/>
        <end position="231"/>
    </location>
</feature>
<name>A0A542DYA0_9MICO</name>
<accession>A0A542DYA0</accession>